<evidence type="ECO:0000256" key="2">
    <source>
        <dbReference type="ARBA" id="ARBA00009773"/>
    </source>
</evidence>
<feature type="transmembrane region" description="Helical" evidence="6">
    <location>
        <begin position="37"/>
        <end position="67"/>
    </location>
</feature>
<organism evidence="7 8">
    <name type="scientific">Labrys miyagiensis</name>
    <dbReference type="NCBI Taxonomy" id="346912"/>
    <lineage>
        <taxon>Bacteria</taxon>
        <taxon>Pseudomonadati</taxon>
        <taxon>Pseudomonadota</taxon>
        <taxon>Alphaproteobacteria</taxon>
        <taxon>Hyphomicrobiales</taxon>
        <taxon>Xanthobacteraceae</taxon>
        <taxon>Labrys</taxon>
    </lineage>
</organism>
<feature type="transmembrane region" description="Helical" evidence="6">
    <location>
        <begin position="218"/>
        <end position="241"/>
    </location>
</feature>
<evidence type="ECO:0000256" key="5">
    <source>
        <dbReference type="ARBA" id="ARBA00023136"/>
    </source>
</evidence>
<gene>
    <name evidence="7" type="ORF">GCM10007874_27750</name>
</gene>
<feature type="transmembrane region" description="Helical" evidence="6">
    <location>
        <begin position="87"/>
        <end position="108"/>
    </location>
</feature>
<feature type="transmembrane region" description="Helical" evidence="6">
    <location>
        <begin position="318"/>
        <end position="345"/>
    </location>
</feature>
<comment type="similarity">
    <text evidence="2">Belongs to the autoinducer-2 exporter (AI-2E) (TC 2.A.86) family.</text>
</comment>
<keyword evidence="5 6" id="KW-0472">Membrane</keyword>
<dbReference type="RefSeq" id="WP_284312778.1">
    <property type="nucleotide sequence ID" value="NZ_BSPC01000024.1"/>
</dbReference>
<keyword evidence="3 6" id="KW-0812">Transmembrane</keyword>
<comment type="subcellular location">
    <subcellularLocation>
        <location evidence="1">Membrane</location>
        <topology evidence="1">Multi-pass membrane protein</topology>
    </subcellularLocation>
</comment>
<comment type="caution">
    <text evidence="7">The sequence shown here is derived from an EMBL/GenBank/DDBJ whole genome shotgun (WGS) entry which is preliminary data.</text>
</comment>
<proteinExistence type="inferred from homology"/>
<reference evidence="8" key="1">
    <citation type="journal article" date="2019" name="Int. J. Syst. Evol. Microbiol.">
        <title>The Global Catalogue of Microorganisms (GCM) 10K type strain sequencing project: providing services to taxonomists for standard genome sequencing and annotation.</title>
        <authorList>
            <consortium name="The Broad Institute Genomics Platform"/>
            <consortium name="The Broad Institute Genome Sequencing Center for Infectious Disease"/>
            <person name="Wu L."/>
            <person name="Ma J."/>
        </authorList>
    </citation>
    <scope>NUCLEOTIDE SEQUENCE [LARGE SCALE GENOMIC DNA]</scope>
    <source>
        <strain evidence="8">NBRC 101365</strain>
    </source>
</reference>
<dbReference type="Proteomes" id="UP001156882">
    <property type="component" value="Unassembled WGS sequence"/>
</dbReference>
<sequence length="364" mass="39688">MEDRILSKPALATEPLVSDPAEATREDTPSHVDPRTVIQACLLALALLTMAYVASDILLPLVLAFVLKLLFQPAMRQLDRISVPRGLAALLVILAFFGLIVGLGAAVADPASGWAGRLPEGLPRLQEKLHFLSRPIQTFQSFMHEMGTSGDPGIDFLGTLFRGTQHFASGFFETILILFFLLMSGDTFLRRTVEILPRFSDKRQAVELSQQIEHNISIYLVTITLMNTLVGIATALMMWATGLGDPILWGVLAFILNYVPIMGPVAGVAIFTFAGLLSIEGTLAAFMPAGAYLLIHLIEGEIVTPMLLARRFTLNPVLVILSLIFWFWAWGVAGAILAVPMLAIFKIVCDGIKPLNPIGHFLEA</sequence>
<protein>
    <submittedName>
        <fullName evidence="7">AI-2E family transporter</fullName>
    </submittedName>
</protein>
<feature type="transmembrane region" description="Helical" evidence="6">
    <location>
        <begin position="247"/>
        <end position="274"/>
    </location>
</feature>
<dbReference type="InterPro" id="IPR002549">
    <property type="entry name" value="AI-2E-like"/>
</dbReference>
<accession>A0ABQ6CHC8</accession>
<evidence type="ECO:0000313" key="7">
    <source>
        <dbReference type="EMBL" id="GLS19758.1"/>
    </source>
</evidence>
<evidence type="ECO:0000313" key="8">
    <source>
        <dbReference type="Proteomes" id="UP001156882"/>
    </source>
</evidence>
<evidence type="ECO:0000256" key="1">
    <source>
        <dbReference type="ARBA" id="ARBA00004141"/>
    </source>
</evidence>
<dbReference type="Pfam" id="PF01594">
    <property type="entry name" value="AI-2E_transport"/>
    <property type="match status" value="1"/>
</dbReference>
<feature type="transmembrane region" description="Helical" evidence="6">
    <location>
        <begin position="167"/>
        <end position="189"/>
    </location>
</feature>
<evidence type="ECO:0000256" key="3">
    <source>
        <dbReference type="ARBA" id="ARBA00022692"/>
    </source>
</evidence>
<dbReference type="EMBL" id="BSPC01000024">
    <property type="protein sequence ID" value="GLS19758.1"/>
    <property type="molecule type" value="Genomic_DNA"/>
</dbReference>
<feature type="transmembrane region" description="Helical" evidence="6">
    <location>
        <begin position="281"/>
        <end position="298"/>
    </location>
</feature>
<evidence type="ECO:0000256" key="4">
    <source>
        <dbReference type="ARBA" id="ARBA00022989"/>
    </source>
</evidence>
<dbReference type="PANTHER" id="PTHR21716:SF16">
    <property type="entry name" value="BLL1467 PROTEIN"/>
    <property type="match status" value="1"/>
</dbReference>
<keyword evidence="8" id="KW-1185">Reference proteome</keyword>
<evidence type="ECO:0000256" key="6">
    <source>
        <dbReference type="SAM" id="Phobius"/>
    </source>
</evidence>
<keyword evidence="4 6" id="KW-1133">Transmembrane helix</keyword>
<name>A0ABQ6CHC8_9HYPH</name>
<dbReference type="PANTHER" id="PTHR21716">
    <property type="entry name" value="TRANSMEMBRANE PROTEIN"/>
    <property type="match status" value="1"/>
</dbReference>